<dbReference type="RefSeq" id="WP_145069837.1">
    <property type="nucleotide sequence ID" value="NZ_CP036287.1"/>
</dbReference>
<dbReference type="GO" id="GO:0009306">
    <property type="term" value="P:protein secretion"/>
    <property type="evidence" value="ECO:0007669"/>
    <property type="project" value="UniProtKB-UniRule"/>
</dbReference>
<evidence type="ECO:0000256" key="6">
    <source>
        <dbReference type="ARBA" id="ARBA00022989"/>
    </source>
</evidence>
<accession>A0A518BRV0</accession>
<keyword evidence="9" id="KW-1003">Cell membrane</keyword>
<dbReference type="GO" id="GO:0015450">
    <property type="term" value="F:protein-transporting ATPase activity"/>
    <property type="evidence" value="ECO:0007669"/>
    <property type="project" value="UniProtKB-UniRule"/>
</dbReference>
<dbReference type="Proteomes" id="UP000316921">
    <property type="component" value="Chromosome"/>
</dbReference>
<dbReference type="InterPro" id="IPR004692">
    <property type="entry name" value="SecG"/>
</dbReference>
<evidence type="ECO:0000313" key="10">
    <source>
        <dbReference type="EMBL" id="QDU69699.1"/>
    </source>
</evidence>
<evidence type="ECO:0000256" key="8">
    <source>
        <dbReference type="ARBA" id="ARBA00023136"/>
    </source>
</evidence>
<sequence length="95" mass="9476">MLLQTALYLTSVLSAIALIALILIQDRSPARSDASVASRAASTPSGPSGTLGRATAWSAAIFLLSALGTAVADGGMSGSLLDELPAEVSAASPQY</sequence>
<keyword evidence="4 9" id="KW-0812">Transmembrane</keyword>
<evidence type="ECO:0000256" key="9">
    <source>
        <dbReference type="RuleBase" id="RU365087"/>
    </source>
</evidence>
<keyword evidence="6 9" id="KW-1133">Transmembrane helix</keyword>
<comment type="similarity">
    <text evidence="2 9">Belongs to the SecG family.</text>
</comment>
<keyword evidence="3 9" id="KW-0813">Transport</keyword>
<dbReference type="EMBL" id="CP036287">
    <property type="protein sequence ID" value="QDU69699.1"/>
    <property type="molecule type" value="Genomic_DNA"/>
</dbReference>
<reference evidence="10 11" key="1">
    <citation type="submission" date="2019-02" db="EMBL/GenBank/DDBJ databases">
        <title>Deep-cultivation of Planctomycetes and their phenomic and genomic characterization uncovers novel biology.</title>
        <authorList>
            <person name="Wiegand S."/>
            <person name="Jogler M."/>
            <person name="Boedeker C."/>
            <person name="Pinto D."/>
            <person name="Vollmers J."/>
            <person name="Rivas-Marin E."/>
            <person name="Kohn T."/>
            <person name="Peeters S.H."/>
            <person name="Heuer A."/>
            <person name="Rast P."/>
            <person name="Oberbeckmann S."/>
            <person name="Bunk B."/>
            <person name="Jeske O."/>
            <person name="Meyerdierks A."/>
            <person name="Storesund J.E."/>
            <person name="Kallscheuer N."/>
            <person name="Luecker S."/>
            <person name="Lage O.M."/>
            <person name="Pohl T."/>
            <person name="Merkel B.J."/>
            <person name="Hornburger P."/>
            <person name="Mueller R.-W."/>
            <person name="Bruemmer F."/>
            <person name="Labrenz M."/>
            <person name="Spormann A.M."/>
            <person name="Op den Camp H."/>
            <person name="Overmann J."/>
            <person name="Amann R."/>
            <person name="Jetten M.S.M."/>
            <person name="Mascher T."/>
            <person name="Medema M.H."/>
            <person name="Devos D.P."/>
            <person name="Kaster A.-K."/>
            <person name="Ovreas L."/>
            <person name="Rohde M."/>
            <person name="Galperin M.Y."/>
            <person name="Jogler C."/>
        </authorList>
    </citation>
    <scope>NUCLEOTIDE SEQUENCE [LARGE SCALE GENOMIC DNA]</scope>
    <source>
        <strain evidence="10 11">Pla133</strain>
    </source>
</reference>
<dbReference type="GO" id="GO:0005886">
    <property type="term" value="C:plasma membrane"/>
    <property type="evidence" value="ECO:0007669"/>
    <property type="project" value="UniProtKB-SubCell"/>
</dbReference>
<keyword evidence="5 9" id="KW-0653">Protein transport</keyword>
<keyword evidence="11" id="KW-1185">Reference proteome</keyword>
<evidence type="ECO:0000256" key="3">
    <source>
        <dbReference type="ARBA" id="ARBA00022448"/>
    </source>
</evidence>
<keyword evidence="8 9" id="KW-0472">Membrane</keyword>
<feature type="transmembrane region" description="Helical" evidence="9">
    <location>
        <begin position="6"/>
        <end position="24"/>
    </location>
</feature>
<evidence type="ECO:0000256" key="1">
    <source>
        <dbReference type="ARBA" id="ARBA00004141"/>
    </source>
</evidence>
<organism evidence="10 11">
    <name type="scientific">Engelhardtia mirabilis</name>
    <dbReference type="NCBI Taxonomy" id="2528011"/>
    <lineage>
        <taxon>Bacteria</taxon>
        <taxon>Pseudomonadati</taxon>
        <taxon>Planctomycetota</taxon>
        <taxon>Planctomycetia</taxon>
        <taxon>Planctomycetia incertae sedis</taxon>
        <taxon>Engelhardtia</taxon>
    </lineage>
</organism>
<dbReference type="Pfam" id="PF03840">
    <property type="entry name" value="SecG"/>
    <property type="match status" value="1"/>
</dbReference>
<dbReference type="KEGG" id="pbap:Pla133_48200"/>
<name>A0A518BRV0_9BACT</name>
<comment type="function">
    <text evidence="9">Involved in protein export. Participates in an early event of protein translocation.</text>
</comment>
<dbReference type="NCBIfam" id="TIGR00810">
    <property type="entry name" value="secG"/>
    <property type="match status" value="1"/>
</dbReference>
<evidence type="ECO:0000256" key="4">
    <source>
        <dbReference type="ARBA" id="ARBA00022692"/>
    </source>
</evidence>
<gene>
    <name evidence="10" type="ORF">Pla133_48200</name>
</gene>
<dbReference type="AlphaFoldDB" id="A0A518BRV0"/>
<evidence type="ECO:0000256" key="7">
    <source>
        <dbReference type="ARBA" id="ARBA00023010"/>
    </source>
</evidence>
<dbReference type="PRINTS" id="PR01651">
    <property type="entry name" value="SECGEXPORT"/>
</dbReference>
<evidence type="ECO:0000313" key="11">
    <source>
        <dbReference type="Proteomes" id="UP000316921"/>
    </source>
</evidence>
<comment type="subcellular location">
    <subcellularLocation>
        <location evidence="9">Cell membrane</location>
        <topology evidence="9">Multi-pass membrane protein</topology>
    </subcellularLocation>
    <subcellularLocation>
        <location evidence="1">Membrane</location>
        <topology evidence="1">Multi-pass membrane protein</topology>
    </subcellularLocation>
</comment>
<proteinExistence type="inferred from homology"/>
<evidence type="ECO:0000256" key="2">
    <source>
        <dbReference type="ARBA" id="ARBA00008445"/>
    </source>
</evidence>
<keyword evidence="7 9" id="KW-0811">Translocation</keyword>
<comment type="caution">
    <text evidence="9">Lacks conserved residue(s) required for the propagation of feature annotation.</text>
</comment>
<protein>
    <recommendedName>
        <fullName evidence="9">Protein-export membrane protein SecG</fullName>
    </recommendedName>
</protein>
<evidence type="ECO:0000256" key="5">
    <source>
        <dbReference type="ARBA" id="ARBA00022927"/>
    </source>
</evidence>